<reference evidence="1 2" key="1">
    <citation type="journal article" date="2019" name="PLoS Biol.">
        <title>Sex chromosomes control vertical transmission of feminizing Wolbachia symbionts in an isopod.</title>
        <authorList>
            <person name="Becking T."/>
            <person name="Chebbi M.A."/>
            <person name="Giraud I."/>
            <person name="Moumen B."/>
            <person name="Laverre T."/>
            <person name="Caubet Y."/>
            <person name="Peccoud J."/>
            <person name="Gilbert C."/>
            <person name="Cordaux R."/>
        </authorList>
    </citation>
    <scope>NUCLEOTIDE SEQUENCE [LARGE SCALE GENOMIC DNA]</scope>
    <source>
        <strain evidence="1">ANa2</strain>
        <tissue evidence="1">Whole body excluding digestive tract and cuticle</tissue>
    </source>
</reference>
<evidence type="ECO:0000313" key="1">
    <source>
        <dbReference type="EMBL" id="KAB7499081.1"/>
    </source>
</evidence>
<dbReference type="Proteomes" id="UP000326759">
    <property type="component" value="Unassembled WGS sequence"/>
</dbReference>
<comment type="caution">
    <text evidence="1">The sequence shown here is derived from an EMBL/GenBank/DDBJ whole genome shotgun (WGS) entry which is preliminary data.</text>
</comment>
<keyword evidence="2" id="KW-1185">Reference proteome</keyword>
<proteinExistence type="predicted"/>
<sequence length="17" mass="2041">MVFKKTKAKTQNFYHGI</sequence>
<evidence type="ECO:0000313" key="2">
    <source>
        <dbReference type="Proteomes" id="UP000326759"/>
    </source>
</evidence>
<organism evidence="1 2">
    <name type="scientific">Armadillidium nasatum</name>
    <dbReference type="NCBI Taxonomy" id="96803"/>
    <lineage>
        <taxon>Eukaryota</taxon>
        <taxon>Metazoa</taxon>
        <taxon>Ecdysozoa</taxon>
        <taxon>Arthropoda</taxon>
        <taxon>Crustacea</taxon>
        <taxon>Multicrustacea</taxon>
        <taxon>Malacostraca</taxon>
        <taxon>Eumalacostraca</taxon>
        <taxon>Peracarida</taxon>
        <taxon>Isopoda</taxon>
        <taxon>Oniscidea</taxon>
        <taxon>Crinocheta</taxon>
        <taxon>Armadillidiidae</taxon>
        <taxon>Armadillidium</taxon>
    </lineage>
</organism>
<accession>A0A5N5SXZ5</accession>
<dbReference type="EMBL" id="SEYY01018700">
    <property type="protein sequence ID" value="KAB7499081.1"/>
    <property type="molecule type" value="Genomic_DNA"/>
</dbReference>
<gene>
    <name evidence="1" type="ORF">Anas_05091</name>
</gene>
<dbReference type="AlphaFoldDB" id="A0A5N5SXZ5"/>
<protein>
    <submittedName>
        <fullName evidence="1">Uncharacterized protein</fullName>
    </submittedName>
</protein>
<name>A0A5N5SXZ5_9CRUS</name>